<reference evidence="2 3" key="1">
    <citation type="submission" date="2019-01" db="EMBL/GenBank/DDBJ databases">
        <authorList>
            <person name="Chen W.-M."/>
        </authorList>
    </citation>
    <scope>NUCLEOTIDE SEQUENCE [LARGE SCALE GENOMIC DNA]</scope>
    <source>
        <strain evidence="2 3">KYPC3</strain>
    </source>
</reference>
<name>A0A437QJ15_9GAMM</name>
<dbReference type="InterPro" id="IPR011043">
    <property type="entry name" value="Gal_Oxase/kelch_b-propeller"/>
</dbReference>
<dbReference type="Gene3D" id="2.120.10.80">
    <property type="entry name" value="Kelch-type beta propeller"/>
    <property type="match status" value="2"/>
</dbReference>
<dbReference type="InterPro" id="IPR015915">
    <property type="entry name" value="Kelch-typ_b-propeller"/>
</dbReference>
<gene>
    <name evidence="2" type="ORF">EOE67_14635</name>
</gene>
<feature type="chain" id="PRO_5019109736" evidence="1">
    <location>
        <begin position="26"/>
        <end position="362"/>
    </location>
</feature>
<feature type="signal peptide" evidence="1">
    <location>
        <begin position="1"/>
        <end position="25"/>
    </location>
</feature>
<dbReference type="Proteomes" id="UP000283077">
    <property type="component" value="Unassembled WGS sequence"/>
</dbReference>
<evidence type="ECO:0000313" key="3">
    <source>
        <dbReference type="Proteomes" id="UP000283077"/>
    </source>
</evidence>
<keyword evidence="3" id="KW-1185">Reference proteome</keyword>
<keyword evidence="1" id="KW-0732">Signal</keyword>
<evidence type="ECO:0000313" key="2">
    <source>
        <dbReference type="EMBL" id="RVU34483.1"/>
    </source>
</evidence>
<evidence type="ECO:0000256" key="1">
    <source>
        <dbReference type="SAM" id="SignalP"/>
    </source>
</evidence>
<dbReference type="Pfam" id="PF24681">
    <property type="entry name" value="Kelch_KLHDC2_KLHL20_DRC7"/>
    <property type="match status" value="1"/>
</dbReference>
<dbReference type="PANTHER" id="PTHR45632">
    <property type="entry name" value="LD33804P"/>
    <property type="match status" value="1"/>
</dbReference>
<dbReference type="SUPFAM" id="SSF50965">
    <property type="entry name" value="Galactose oxidase, central domain"/>
    <property type="match status" value="1"/>
</dbReference>
<sequence>MKKISEISITIGSLLVLFTPLFSTAATHLTVAASTQSWTELTSMPIAVQEIYPVLHQGEIYVAGGISDALPEQDGQMTAAVQIYDIAKNQWRRGPDLPEGRHHAQLVSVGSDLYLLGGFVRATSANNGQFWQAGNWQASADILKLSANATPWQAVGKLPKPLAETVSFVKDDQIHLLGGRSPAGSDNSQWQHHVDQDWHWQINPTDLPAPTAVTTLTKLPVKKNSAAIAVLDQQAWWLGGRNRKLGNSNGLAAFDFKSASWLPKAQTPDLPEAQAGLAAAAVGQHICLFGGEGSLEPNNVFSTIWCFVPKTSSWQAQGKMQPARHGHGAVAVGDSVYLIGGATVAGLKETTGLVQRWQLGSK</sequence>
<organism evidence="2 3">
    <name type="scientific">Rheinheimera riviphila</name>
    <dbReference type="NCBI Taxonomy" id="1834037"/>
    <lineage>
        <taxon>Bacteria</taxon>
        <taxon>Pseudomonadati</taxon>
        <taxon>Pseudomonadota</taxon>
        <taxon>Gammaproteobacteria</taxon>
        <taxon>Chromatiales</taxon>
        <taxon>Chromatiaceae</taxon>
        <taxon>Rheinheimera</taxon>
    </lineage>
</organism>
<accession>A0A437QJ15</accession>
<dbReference type="InterPro" id="IPR006652">
    <property type="entry name" value="Kelch_1"/>
</dbReference>
<dbReference type="OrthoDB" id="246387at2"/>
<dbReference type="Pfam" id="PF01344">
    <property type="entry name" value="Kelch_1"/>
    <property type="match status" value="1"/>
</dbReference>
<comment type="caution">
    <text evidence="2">The sequence shown here is derived from an EMBL/GenBank/DDBJ whole genome shotgun (WGS) entry which is preliminary data.</text>
</comment>
<proteinExistence type="predicted"/>
<dbReference type="AlphaFoldDB" id="A0A437QJ15"/>
<protein>
    <submittedName>
        <fullName evidence="2">Galactose oxidase</fullName>
    </submittedName>
</protein>
<dbReference type="EMBL" id="SACS01000017">
    <property type="protein sequence ID" value="RVU34483.1"/>
    <property type="molecule type" value="Genomic_DNA"/>
</dbReference>
<dbReference type="RefSeq" id="WP_127700082.1">
    <property type="nucleotide sequence ID" value="NZ_SACS01000017.1"/>
</dbReference>
<dbReference type="SMART" id="SM00612">
    <property type="entry name" value="Kelch"/>
    <property type="match status" value="2"/>
</dbReference>